<sequence>MGKSPLASPSKLIAARLLIAKSPTGKAKANSEGEPTTHSSWHEGTKYHDRVNKSLYLYYA</sequence>
<dbReference type="AlphaFoldDB" id="A0A0C3F178"/>
<accession>A0A0C3F178</accession>
<dbReference type="EMBL" id="KN833016">
    <property type="protein sequence ID" value="KIM78545.1"/>
    <property type="molecule type" value="Genomic_DNA"/>
</dbReference>
<keyword evidence="3" id="KW-1185">Reference proteome</keyword>
<protein>
    <submittedName>
        <fullName evidence="2">Uncharacterized protein</fullName>
    </submittedName>
</protein>
<dbReference type="HOGENOM" id="CLU_2942622_0_0_1"/>
<dbReference type="InParanoid" id="A0A0C3F178"/>
<reference evidence="3" key="2">
    <citation type="submission" date="2015-01" db="EMBL/GenBank/DDBJ databases">
        <title>Evolutionary Origins and Diversification of the Mycorrhizal Mutualists.</title>
        <authorList>
            <consortium name="DOE Joint Genome Institute"/>
            <consortium name="Mycorrhizal Genomics Consortium"/>
            <person name="Kohler A."/>
            <person name="Kuo A."/>
            <person name="Nagy L.G."/>
            <person name="Floudas D."/>
            <person name="Copeland A."/>
            <person name="Barry K.W."/>
            <person name="Cichocki N."/>
            <person name="Veneault-Fourrey C."/>
            <person name="LaButti K."/>
            <person name="Lindquist E.A."/>
            <person name="Lipzen A."/>
            <person name="Lundell T."/>
            <person name="Morin E."/>
            <person name="Murat C."/>
            <person name="Riley R."/>
            <person name="Ohm R."/>
            <person name="Sun H."/>
            <person name="Tunlid A."/>
            <person name="Henrissat B."/>
            <person name="Grigoriev I.V."/>
            <person name="Hibbett D.S."/>
            <person name="Martin F."/>
        </authorList>
    </citation>
    <scope>NUCLEOTIDE SEQUENCE [LARGE SCALE GENOMIC DNA]</scope>
    <source>
        <strain evidence="3">F 1598</strain>
    </source>
</reference>
<evidence type="ECO:0000313" key="2">
    <source>
        <dbReference type="EMBL" id="KIM78545.1"/>
    </source>
</evidence>
<evidence type="ECO:0000256" key="1">
    <source>
        <dbReference type="SAM" id="MobiDB-lite"/>
    </source>
</evidence>
<dbReference type="Proteomes" id="UP000054166">
    <property type="component" value="Unassembled WGS sequence"/>
</dbReference>
<gene>
    <name evidence="2" type="ORF">PILCRDRAFT_824459</name>
</gene>
<proteinExistence type="predicted"/>
<feature type="region of interest" description="Disordered" evidence="1">
    <location>
        <begin position="23"/>
        <end position="45"/>
    </location>
</feature>
<organism evidence="2 3">
    <name type="scientific">Piloderma croceum (strain F 1598)</name>
    <dbReference type="NCBI Taxonomy" id="765440"/>
    <lineage>
        <taxon>Eukaryota</taxon>
        <taxon>Fungi</taxon>
        <taxon>Dikarya</taxon>
        <taxon>Basidiomycota</taxon>
        <taxon>Agaricomycotina</taxon>
        <taxon>Agaricomycetes</taxon>
        <taxon>Agaricomycetidae</taxon>
        <taxon>Atheliales</taxon>
        <taxon>Atheliaceae</taxon>
        <taxon>Piloderma</taxon>
    </lineage>
</organism>
<name>A0A0C3F178_PILCF</name>
<evidence type="ECO:0000313" key="3">
    <source>
        <dbReference type="Proteomes" id="UP000054166"/>
    </source>
</evidence>
<reference evidence="2 3" key="1">
    <citation type="submission" date="2014-04" db="EMBL/GenBank/DDBJ databases">
        <authorList>
            <consortium name="DOE Joint Genome Institute"/>
            <person name="Kuo A."/>
            <person name="Tarkka M."/>
            <person name="Buscot F."/>
            <person name="Kohler A."/>
            <person name="Nagy L.G."/>
            <person name="Floudas D."/>
            <person name="Copeland A."/>
            <person name="Barry K.W."/>
            <person name="Cichocki N."/>
            <person name="Veneault-Fourrey C."/>
            <person name="LaButti K."/>
            <person name="Lindquist E.A."/>
            <person name="Lipzen A."/>
            <person name="Lundell T."/>
            <person name="Morin E."/>
            <person name="Murat C."/>
            <person name="Sun H."/>
            <person name="Tunlid A."/>
            <person name="Henrissat B."/>
            <person name="Grigoriev I.V."/>
            <person name="Hibbett D.S."/>
            <person name="Martin F."/>
            <person name="Nordberg H.P."/>
            <person name="Cantor M.N."/>
            <person name="Hua S.X."/>
        </authorList>
    </citation>
    <scope>NUCLEOTIDE SEQUENCE [LARGE SCALE GENOMIC DNA]</scope>
    <source>
        <strain evidence="2 3">F 1598</strain>
    </source>
</reference>